<feature type="compositionally biased region" description="Low complexity" evidence="1">
    <location>
        <begin position="215"/>
        <end position="233"/>
    </location>
</feature>
<dbReference type="EMBL" id="CAUYUJ010007779">
    <property type="protein sequence ID" value="CAK0821928.1"/>
    <property type="molecule type" value="Genomic_DNA"/>
</dbReference>
<sequence>MWPARRPRSRASAASAGPRRRRGTSPAPAAGARPRRPRRRLEGGRVPAHCGASRRSPRLHAALRGGAGWGHEPRAVDVGVKAHAECGDVAPGGGECREPRHHDLALGGCTCARTGIGDAGRALRRRFAYGVPPGAAAAPAPATAWRERCPLATLPPGPMPGANEEDVAAHRALPAERAQGPTPTRMAQRATRPARAAAPVRVPLPAAGAGGAGAVGSAAAVARRARGAPSPRRWQGSGRSAHRQGRGEAAVRRWAS</sequence>
<accession>A0ABN9RSA9</accession>
<proteinExistence type="predicted"/>
<keyword evidence="3" id="KW-1185">Reference proteome</keyword>
<name>A0ABN9RSA9_9DINO</name>
<dbReference type="Proteomes" id="UP001189429">
    <property type="component" value="Unassembled WGS sequence"/>
</dbReference>
<evidence type="ECO:0000313" key="2">
    <source>
        <dbReference type="EMBL" id="CAK0821928.1"/>
    </source>
</evidence>
<organism evidence="2 3">
    <name type="scientific">Prorocentrum cordatum</name>
    <dbReference type="NCBI Taxonomy" id="2364126"/>
    <lineage>
        <taxon>Eukaryota</taxon>
        <taxon>Sar</taxon>
        <taxon>Alveolata</taxon>
        <taxon>Dinophyceae</taxon>
        <taxon>Prorocentrales</taxon>
        <taxon>Prorocentraceae</taxon>
        <taxon>Prorocentrum</taxon>
    </lineage>
</organism>
<feature type="compositionally biased region" description="Low complexity" evidence="1">
    <location>
        <begin position="189"/>
        <end position="207"/>
    </location>
</feature>
<evidence type="ECO:0000256" key="1">
    <source>
        <dbReference type="SAM" id="MobiDB-lite"/>
    </source>
</evidence>
<feature type="region of interest" description="Disordered" evidence="1">
    <location>
        <begin position="174"/>
        <end position="256"/>
    </location>
</feature>
<comment type="caution">
    <text evidence="2">The sequence shown here is derived from an EMBL/GenBank/DDBJ whole genome shotgun (WGS) entry which is preliminary data.</text>
</comment>
<gene>
    <name evidence="2" type="ORF">PCOR1329_LOCUS23062</name>
</gene>
<reference evidence="2" key="1">
    <citation type="submission" date="2023-10" db="EMBL/GenBank/DDBJ databases">
        <authorList>
            <person name="Chen Y."/>
            <person name="Shah S."/>
            <person name="Dougan E. K."/>
            <person name="Thang M."/>
            <person name="Chan C."/>
        </authorList>
    </citation>
    <scope>NUCLEOTIDE SEQUENCE [LARGE SCALE GENOMIC DNA]</scope>
</reference>
<evidence type="ECO:0000313" key="3">
    <source>
        <dbReference type="Proteomes" id="UP001189429"/>
    </source>
</evidence>
<feature type="compositionally biased region" description="Basic and acidic residues" evidence="1">
    <location>
        <begin position="245"/>
        <end position="256"/>
    </location>
</feature>
<feature type="region of interest" description="Disordered" evidence="1">
    <location>
        <begin position="1"/>
        <end position="57"/>
    </location>
</feature>
<protein>
    <submittedName>
        <fullName evidence="2">Uncharacterized protein</fullName>
    </submittedName>
</protein>